<dbReference type="Proteomes" id="UP000076480">
    <property type="component" value="Unassembled WGS sequence"/>
</dbReference>
<dbReference type="EMBL" id="JYDC01000046">
    <property type="protein sequence ID" value="KZL39335.1"/>
    <property type="molecule type" value="Genomic_DNA"/>
</dbReference>
<name>A0A166GKH5_SECCO</name>
<dbReference type="InterPro" id="IPR001647">
    <property type="entry name" value="HTH_TetR"/>
</dbReference>
<dbReference type="GO" id="GO:0003677">
    <property type="term" value="F:DNA binding"/>
    <property type="evidence" value="ECO:0007669"/>
    <property type="project" value="UniProtKB-UniRule"/>
</dbReference>
<dbReference type="PATRIC" id="fig|33960.6.peg.2611"/>
<evidence type="ECO:0000256" key="2">
    <source>
        <dbReference type="PROSITE-ProRule" id="PRU00335"/>
    </source>
</evidence>
<feature type="DNA-binding region" description="H-T-H motif" evidence="2">
    <location>
        <begin position="31"/>
        <end position="50"/>
    </location>
</feature>
<dbReference type="PANTHER" id="PTHR43479">
    <property type="entry name" value="ACREF/ENVCD OPERON REPRESSOR-RELATED"/>
    <property type="match status" value="1"/>
</dbReference>
<dbReference type="OrthoDB" id="9810250at2"/>
<feature type="domain" description="HTH tetR-type" evidence="3">
    <location>
        <begin position="8"/>
        <end position="68"/>
    </location>
</feature>
<dbReference type="SUPFAM" id="SSF46689">
    <property type="entry name" value="Homeodomain-like"/>
    <property type="match status" value="1"/>
</dbReference>
<keyword evidence="1 2" id="KW-0238">DNA-binding</keyword>
<gene>
    <name evidence="4" type="ORF">TY91_09995</name>
</gene>
<keyword evidence="5" id="KW-1185">Reference proteome</keyword>
<dbReference type="PROSITE" id="PS50977">
    <property type="entry name" value="HTH_TETR_2"/>
    <property type="match status" value="1"/>
</dbReference>
<reference evidence="4 5" key="1">
    <citation type="submission" date="2015-02" db="EMBL/GenBank/DDBJ databases">
        <title>Draft genome sequence of Lactobacillus collinoides CUPV2371 isolated from a natural cider, the first genome sequence of a strain of this species.</title>
        <authorList>
            <person name="Puertas A.I."/>
            <person name="Spano G."/>
            <person name="Capozzi V."/>
            <person name="Lamontanara A."/>
            <person name="Orru L."/>
            <person name="Duenas M.T."/>
        </authorList>
    </citation>
    <scope>NUCLEOTIDE SEQUENCE [LARGE SCALE GENOMIC DNA]</scope>
    <source>
        <strain evidence="4 5">237</strain>
    </source>
</reference>
<organism evidence="4 5">
    <name type="scientific">Secundilactobacillus collinoides</name>
    <name type="common">Lactobacillus collinoides</name>
    <dbReference type="NCBI Taxonomy" id="33960"/>
    <lineage>
        <taxon>Bacteria</taxon>
        <taxon>Bacillati</taxon>
        <taxon>Bacillota</taxon>
        <taxon>Bacilli</taxon>
        <taxon>Lactobacillales</taxon>
        <taxon>Lactobacillaceae</taxon>
        <taxon>Secundilactobacillus</taxon>
    </lineage>
</organism>
<protein>
    <recommendedName>
        <fullName evidence="3">HTH tetR-type domain-containing protein</fullName>
    </recommendedName>
</protein>
<evidence type="ECO:0000313" key="5">
    <source>
        <dbReference type="Proteomes" id="UP000076480"/>
    </source>
</evidence>
<dbReference type="PANTHER" id="PTHR43479:SF7">
    <property type="entry name" value="TETR-FAMILY TRANSCRIPTIONAL REGULATOR"/>
    <property type="match status" value="1"/>
</dbReference>
<evidence type="ECO:0000313" key="4">
    <source>
        <dbReference type="EMBL" id="KZL39335.1"/>
    </source>
</evidence>
<dbReference type="Gene3D" id="1.10.357.10">
    <property type="entry name" value="Tetracycline Repressor, domain 2"/>
    <property type="match status" value="1"/>
</dbReference>
<evidence type="ECO:0000256" key="1">
    <source>
        <dbReference type="ARBA" id="ARBA00023125"/>
    </source>
</evidence>
<proteinExistence type="predicted"/>
<dbReference type="InterPro" id="IPR009057">
    <property type="entry name" value="Homeodomain-like_sf"/>
</dbReference>
<accession>A0A166GKH5</accession>
<evidence type="ECO:0000259" key="3">
    <source>
        <dbReference type="PROSITE" id="PS50977"/>
    </source>
</evidence>
<comment type="caution">
    <text evidence="4">The sequence shown here is derived from an EMBL/GenBank/DDBJ whole genome shotgun (WGS) entry which is preliminary data.</text>
</comment>
<dbReference type="InterPro" id="IPR050624">
    <property type="entry name" value="HTH-type_Tx_Regulator"/>
</dbReference>
<dbReference type="RefSeq" id="WP_063285488.1">
    <property type="nucleotide sequence ID" value="NZ_JYDC01000046.1"/>
</dbReference>
<sequence>MTLTLKQQRTKLDIIKTMNSMLKTTPFDQITINVICQKAFIHHSTFYRYFADKYDLLGGVLTLICAPIREKLTKGISLMTTITHIVTSNQAQFRNMTRKNKRAAIYPDLTQIIASILKKALLNTVRHPLIDRLSQTSEPDLMAFAYAGMFVGIIQKWNETPGTPRVGAFSANFKADLLALSSTL</sequence>
<dbReference type="AlphaFoldDB" id="A0A166GKH5"/>